<dbReference type="InterPro" id="IPR030381">
    <property type="entry name" value="G_DYNAMIN_dom"/>
</dbReference>
<dbReference type="GO" id="GO:0005739">
    <property type="term" value="C:mitochondrion"/>
    <property type="evidence" value="ECO:0007669"/>
    <property type="project" value="TreeGrafter"/>
</dbReference>
<dbReference type="InterPro" id="IPR022812">
    <property type="entry name" value="Dynamin"/>
</dbReference>
<accession>A0A4S4KFF8</accession>
<dbReference type="PROSITE" id="PS51718">
    <property type="entry name" value="G_DYNAMIN_2"/>
    <property type="match status" value="1"/>
</dbReference>
<dbReference type="InterPro" id="IPR045063">
    <property type="entry name" value="Dynamin_N"/>
</dbReference>
<feature type="domain" description="Dynamin-type G" evidence="2">
    <location>
        <begin position="1"/>
        <end position="188"/>
    </location>
</feature>
<dbReference type="Pfam" id="PF00350">
    <property type="entry name" value="Dynamin_N"/>
    <property type="match status" value="1"/>
</dbReference>
<dbReference type="EMBL" id="SGPJ01000202">
    <property type="protein sequence ID" value="THG96901.1"/>
    <property type="molecule type" value="Genomic_DNA"/>
</dbReference>
<proteinExistence type="predicted"/>
<protein>
    <recommendedName>
        <fullName evidence="5">GED domain-containing protein</fullName>
    </recommendedName>
</protein>
<dbReference type="GO" id="GO:0016559">
    <property type="term" value="P:peroxisome fission"/>
    <property type="evidence" value="ECO:0007669"/>
    <property type="project" value="TreeGrafter"/>
</dbReference>
<dbReference type="InterPro" id="IPR000375">
    <property type="entry name" value="Dynamin_stalk"/>
</dbReference>
<dbReference type="GO" id="GO:0016020">
    <property type="term" value="C:membrane"/>
    <property type="evidence" value="ECO:0007669"/>
    <property type="project" value="TreeGrafter"/>
</dbReference>
<dbReference type="Gene3D" id="1.20.120.1240">
    <property type="entry name" value="Dynamin, middle domain"/>
    <property type="match status" value="1"/>
</dbReference>
<dbReference type="GO" id="GO:0005525">
    <property type="term" value="F:GTP binding"/>
    <property type="evidence" value="ECO:0007669"/>
    <property type="project" value="InterPro"/>
</dbReference>
<organism evidence="3 4">
    <name type="scientific">Hermanssonia centrifuga</name>
    <dbReference type="NCBI Taxonomy" id="98765"/>
    <lineage>
        <taxon>Eukaryota</taxon>
        <taxon>Fungi</taxon>
        <taxon>Dikarya</taxon>
        <taxon>Basidiomycota</taxon>
        <taxon>Agaricomycotina</taxon>
        <taxon>Agaricomycetes</taxon>
        <taxon>Polyporales</taxon>
        <taxon>Meruliaceae</taxon>
        <taxon>Hermanssonia</taxon>
    </lineage>
</organism>
<dbReference type="GO" id="GO:0000266">
    <property type="term" value="P:mitochondrial fission"/>
    <property type="evidence" value="ECO:0007669"/>
    <property type="project" value="TreeGrafter"/>
</dbReference>
<dbReference type="PROSITE" id="PS51388">
    <property type="entry name" value="GED"/>
    <property type="match status" value="1"/>
</dbReference>
<dbReference type="GO" id="GO:0048312">
    <property type="term" value="P:intracellular distribution of mitochondria"/>
    <property type="evidence" value="ECO:0007669"/>
    <property type="project" value="TreeGrafter"/>
</dbReference>
<evidence type="ECO:0000259" key="2">
    <source>
        <dbReference type="PROSITE" id="PS51718"/>
    </source>
</evidence>
<evidence type="ECO:0000259" key="1">
    <source>
        <dbReference type="PROSITE" id="PS51388"/>
    </source>
</evidence>
<dbReference type="InterPro" id="IPR020850">
    <property type="entry name" value="GED_dom"/>
</dbReference>
<dbReference type="Pfam" id="PF01031">
    <property type="entry name" value="Dynamin_M"/>
    <property type="match status" value="1"/>
</dbReference>
<dbReference type="Pfam" id="PF02212">
    <property type="entry name" value="GED"/>
    <property type="match status" value="1"/>
</dbReference>
<evidence type="ECO:0000313" key="4">
    <source>
        <dbReference type="Proteomes" id="UP000309038"/>
    </source>
</evidence>
<dbReference type="Gene3D" id="3.40.50.300">
    <property type="entry name" value="P-loop containing nucleotide triphosphate hydrolases"/>
    <property type="match status" value="1"/>
</dbReference>
<name>A0A4S4KFF8_9APHY</name>
<dbReference type="GO" id="GO:0008017">
    <property type="term" value="F:microtubule binding"/>
    <property type="evidence" value="ECO:0007669"/>
    <property type="project" value="TreeGrafter"/>
</dbReference>
<comment type="caution">
    <text evidence="3">The sequence shown here is derived from an EMBL/GenBank/DDBJ whole genome shotgun (WGS) entry which is preliminary data.</text>
</comment>
<dbReference type="PANTHER" id="PTHR11566">
    <property type="entry name" value="DYNAMIN"/>
    <property type="match status" value="1"/>
</dbReference>
<dbReference type="InterPro" id="IPR027417">
    <property type="entry name" value="P-loop_NTPase"/>
</dbReference>
<dbReference type="GO" id="GO:0003924">
    <property type="term" value="F:GTPase activity"/>
    <property type="evidence" value="ECO:0007669"/>
    <property type="project" value="InterPro"/>
</dbReference>
<evidence type="ECO:0000313" key="3">
    <source>
        <dbReference type="EMBL" id="THG96901.1"/>
    </source>
</evidence>
<feature type="domain" description="GED" evidence="1">
    <location>
        <begin position="502"/>
        <end position="593"/>
    </location>
</feature>
<dbReference type="GO" id="GO:0005874">
    <property type="term" value="C:microtubule"/>
    <property type="evidence" value="ECO:0007669"/>
    <property type="project" value="TreeGrafter"/>
</dbReference>
<keyword evidence="4" id="KW-1185">Reference proteome</keyword>
<dbReference type="InterPro" id="IPR003130">
    <property type="entry name" value="GED"/>
</dbReference>
<dbReference type="AlphaFoldDB" id="A0A4S4KFF8"/>
<sequence length="593" mass="68237">MKQFSRNAVVVDIEDPNGTDLFFVDLPGLIQNADQEEIDIVKDLVVDYIAEDQTIILVTIPVSDDIENQQAVKLAREADPDGTRTIGVLTKPDTLTVGAINARKKWKELLLGQSASHSLKLGYYCVRLAEDSERAGNISREAMDQRASVFFKATPPWSEVYSHDRLGIPNLVRDLSKMLMHIIEESLPRLKAELQQNLEQCLRDLDQLPTPIIVDPATEILNRITNFCRDLQDAIYGRSTNKEFIHKNRAAYQLFKLDIRETAPDFRPSEDHKKYIKPTMPDSLAETEEEFPSSLDSTKKRAAMQPMDLFYVRRVIKESIGWELPRNIPYQAKVVLYKTFLDLWDTPAHECYATINQHLQKLVTAQISSHFKRFKQLENHIKPIVHSRIASVSEEGRKALDEVLSREKSPLFTQNTHYLNSVYANWLAFYKYNRHHPKQEQEEQEEQFWAYGARSARSNPSPSVSRSPDPRTVLQLLNDMGYPGLDVNDLARLHPTDGFEDELAVMADVRAYFQVSYKRIIDHVPLTIQLSLNQALADSLQGYLINELDLGKQDASQRFHDLLAEDPDNTTRRDYLESRKKQMLDIQQKLNKF</sequence>
<dbReference type="SUPFAM" id="SSF52540">
    <property type="entry name" value="P-loop containing nucleoside triphosphate hydrolases"/>
    <property type="match status" value="1"/>
</dbReference>
<dbReference type="GO" id="GO:0006897">
    <property type="term" value="P:endocytosis"/>
    <property type="evidence" value="ECO:0007669"/>
    <property type="project" value="TreeGrafter"/>
</dbReference>
<gene>
    <name evidence="3" type="ORF">EW026_g5012</name>
</gene>
<dbReference type="PRINTS" id="PR00195">
    <property type="entry name" value="DYNAMIN"/>
</dbReference>
<dbReference type="PANTHER" id="PTHR11566:SF21">
    <property type="entry name" value="DYNAMIN RELATED PROTEIN 1, ISOFORM A"/>
    <property type="match status" value="1"/>
</dbReference>
<dbReference type="Proteomes" id="UP000309038">
    <property type="component" value="Unassembled WGS sequence"/>
</dbReference>
<evidence type="ECO:0008006" key="5">
    <source>
        <dbReference type="Google" id="ProtNLM"/>
    </source>
</evidence>
<reference evidence="3 4" key="1">
    <citation type="submission" date="2019-02" db="EMBL/GenBank/DDBJ databases">
        <title>Genome sequencing of the rare red list fungi Phlebia centrifuga.</title>
        <authorList>
            <person name="Buettner E."/>
            <person name="Kellner H."/>
        </authorList>
    </citation>
    <scope>NUCLEOTIDE SEQUENCE [LARGE SCALE GENOMIC DNA]</scope>
    <source>
        <strain evidence="3 4">DSM 108282</strain>
    </source>
</reference>